<reference evidence="1 2" key="2">
    <citation type="submission" date="2018-08" db="EMBL/GenBank/DDBJ databases">
        <title>Acetobacter oryzifermentans sp. nov., isolated from Korea traditional vinegar and reclassification of Acetobacter pasteurianus subsp. ascendens (Henneberg 1898) as Acetobacter ascendens comb. nov.</title>
        <authorList>
            <person name="Cho G.Y."/>
            <person name="Lee S.H."/>
        </authorList>
    </citation>
    <scope>NUCLEOTIDE SEQUENCE [LARGE SCALE GENOMIC DNA]</scope>
    <source>
        <strain evidence="1 2">SH</strain>
    </source>
</reference>
<dbReference type="EMBL" id="CP023189">
    <property type="protein sequence ID" value="AXN01252.1"/>
    <property type="molecule type" value="Genomic_DNA"/>
</dbReference>
<reference evidence="1 2" key="1">
    <citation type="submission" date="2017-09" db="EMBL/GenBank/DDBJ databases">
        <authorList>
            <person name="Kim K.H."/>
            <person name="Chun B.H."/>
            <person name="Han G.S."/>
            <person name="Hyun S.G."/>
            <person name="Jeon C.O."/>
        </authorList>
    </citation>
    <scope>NUCLEOTIDE SEQUENCE [LARGE SCALE GENOMIC DNA]</scope>
    <source>
        <strain evidence="1 2">SH</strain>
    </source>
</reference>
<dbReference type="AlphaFoldDB" id="A0AAN1U9X2"/>
<evidence type="ECO:0000313" key="1">
    <source>
        <dbReference type="EMBL" id="AXN01252.1"/>
    </source>
</evidence>
<sequence length="135" mass="15324">MIGGATRGKGGYNLWRHLRDDKKQNDTTLAGASRGLVQQGITDQIKELTSIGRYASHSKPLYHVHADPAKDWTAQEWEAYWQDYEKEFSLQKQPFSESMSNMAGNTDTGFIPCSFHPVPVFAWTMTMPDVRKLTD</sequence>
<organism evidence="1 2">
    <name type="scientific">Acetobacter pomorum</name>
    <dbReference type="NCBI Taxonomy" id="65959"/>
    <lineage>
        <taxon>Bacteria</taxon>
        <taxon>Pseudomonadati</taxon>
        <taxon>Pseudomonadota</taxon>
        <taxon>Alphaproteobacteria</taxon>
        <taxon>Acetobacterales</taxon>
        <taxon>Acetobacteraceae</taxon>
        <taxon>Acetobacter</taxon>
    </lineage>
</organism>
<accession>A0AAN1U9X2</accession>
<dbReference type="RefSeq" id="WP_089178391.1">
    <property type="nucleotide sequence ID" value="NZ_CP023189.1"/>
</dbReference>
<evidence type="ECO:0000313" key="2">
    <source>
        <dbReference type="Proteomes" id="UP000256572"/>
    </source>
</evidence>
<name>A0AAN1U9X2_9PROT</name>
<proteinExistence type="predicted"/>
<gene>
    <name evidence="1" type="ORF">CJF59_12395</name>
</gene>
<dbReference type="Proteomes" id="UP000256572">
    <property type="component" value="Chromosome"/>
</dbReference>
<protein>
    <submittedName>
        <fullName evidence="1">Uncharacterized protein</fullName>
    </submittedName>
</protein>